<dbReference type="PANTHER" id="PTHR34718:SF2">
    <property type="entry name" value="PHD-TYPE DOMAIN-CONTAINING PROTEIN"/>
    <property type="match status" value="1"/>
</dbReference>
<dbReference type="SUPFAM" id="SSF54001">
    <property type="entry name" value="Cysteine proteinases"/>
    <property type="match status" value="1"/>
</dbReference>
<dbReference type="Proteomes" id="UP000478052">
    <property type="component" value="Unassembled WGS sequence"/>
</dbReference>
<evidence type="ECO:0000313" key="3">
    <source>
        <dbReference type="Proteomes" id="UP000478052"/>
    </source>
</evidence>
<proteinExistence type="predicted"/>
<organism evidence="2 3">
    <name type="scientific">Aphis craccivora</name>
    <name type="common">Cowpea aphid</name>
    <dbReference type="NCBI Taxonomy" id="307492"/>
    <lineage>
        <taxon>Eukaryota</taxon>
        <taxon>Metazoa</taxon>
        <taxon>Ecdysozoa</taxon>
        <taxon>Arthropoda</taxon>
        <taxon>Hexapoda</taxon>
        <taxon>Insecta</taxon>
        <taxon>Pterygota</taxon>
        <taxon>Neoptera</taxon>
        <taxon>Paraneoptera</taxon>
        <taxon>Hemiptera</taxon>
        <taxon>Sternorrhyncha</taxon>
        <taxon>Aphidomorpha</taxon>
        <taxon>Aphidoidea</taxon>
        <taxon>Aphididae</taxon>
        <taxon>Aphidini</taxon>
        <taxon>Aphis</taxon>
        <taxon>Aphis</taxon>
    </lineage>
</organism>
<feature type="region of interest" description="Disordered" evidence="1">
    <location>
        <begin position="553"/>
        <end position="577"/>
    </location>
</feature>
<evidence type="ECO:0000256" key="1">
    <source>
        <dbReference type="SAM" id="MobiDB-lite"/>
    </source>
</evidence>
<dbReference type="PANTHER" id="PTHR34718">
    <property type="entry name" value="PHD-TYPE DOMAIN-CONTAINING PROTEIN"/>
    <property type="match status" value="1"/>
</dbReference>
<keyword evidence="3" id="KW-1185">Reference proteome</keyword>
<evidence type="ECO:0008006" key="4">
    <source>
        <dbReference type="Google" id="ProtNLM"/>
    </source>
</evidence>
<comment type="caution">
    <text evidence="2">The sequence shown here is derived from an EMBL/GenBank/DDBJ whole genome shotgun (WGS) entry which is preliminary data.</text>
</comment>
<protein>
    <recommendedName>
        <fullName evidence="4">Ubiquitin-like protease family profile domain-containing protein</fullName>
    </recommendedName>
</protein>
<reference evidence="2 3" key="1">
    <citation type="submission" date="2019-08" db="EMBL/GenBank/DDBJ databases">
        <title>Whole genome of Aphis craccivora.</title>
        <authorList>
            <person name="Voronova N.V."/>
            <person name="Shulinski R.S."/>
            <person name="Bandarenka Y.V."/>
            <person name="Zhorov D.G."/>
            <person name="Warner D."/>
        </authorList>
    </citation>
    <scope>NUCLEOTIDE SEQUENCE [LARGE SCALE GENOMIC DNA]</scope>
    <source>
        <strain evidence="2">180601</strain>
        <tissue evidence="2">Whole Body</tissue>
    </source>
</reference>
<dbReference type="EMBL" id="VUJU01007220">
    <property type="protein sequence ID" value="KAF0746408.1"/>
    <property type="molecule type" value="Genomic_DNA"/>
</dbReference>
<sequence length="577" mass="67477">MDIIFSKEILVSEILKSDLPLHIDHIMFFQNLMMQNFGYPFFCSNNDLQAPRDTDVQALHTDKHIQILLKPMSLVLGNLFPSYFELGGSIEFSQVQLQKPGSLDCGVYAIANAVALHFNLNPEHLVYDSVDKLRLHLANIFITEVITPFPAKKIAEQCMEPTHLKRREICADFQAENAEKVRQDNALKNKKRREAYAKLKFDNNEKLHQQLVLKNKKRREAYAIEKISNHLQLKIVQFQNLIRQVLNYEFCPIHQILQPHSSNLQPLDESKSRKIIHCPYVECDPSKDSALNAISIATSLFYNFKPDKILYKQGLEKHFDHMLENKVIKHFPFEFKKLNDPSIYHFDESLITTGDWLNDDHMYCVNYLVRKFTFYDPVDTVVIQSPEQYKNITVARESKHFQILHGSNHWICYKYENNNISLYDSKFNGNLNELQEKFLRSLHPSCYIEQYNPNVTCPSVQQQLNSDDCGVFAIAFQVSLKFGYDPQHLFYERSQMRKHLLNILRTKTLEIFPSIYKQQEIAFSIHAYECCQLQSQQPANEDHEHVHVDQINGVQQAGPKDADYFESTKKKKHQQEK</sequence>
<dbReference type="OrthoDB" id="6630791at2759"/>
<dbReference type="InterPro" id="IPR038765">
    <property type="entry name" value="Papain-like_cys_pep_sf"/>
</dbReference>
<gene>
    <name evidence="2" type="ORF">FWK35_00030821</name>
</gene>
<dbReference type="AlphaFoldDB" id="A0A6G0XZU0"/>
<accession>A0A6G0XZU0</accession>
<dbReference type="Gene3D" id="3.40.395.10">
    <property type="entry name" value="Adenoviral Proteinase, Chain A"/>
    <property type="match status" value="1"/>
</dbReference>
<name>A0A6G0XZU0_APHCR</name>
<evidence type="ECO:0000313" key="2">
    <source>
        <dbReference type="EMBL" id="KAF0746408.1"/>
    </source>
</evidence>